<dbReference type="VEuPathDB" id="FungiDB:SI65_06430"/>
<keyword evidence="3" id="KW-1185">Reference proteome</keyword>
<gene>
    <name evidence="2" type="ORF">SI65_06430</name>
</gene>
<organism evidence="2 3">
    <name type="scientific">Aspergillus cristatus</name>
    <name type="common">Chinese Fuzhuan brick tea-fermentation fungus</name>
    <name type="synonym">Eurotium cristatum</name>
    <dbReference type="NCBI Taxonomy" id="573508"/>
    <lineage>
        <taxon>Eukaryota</taxon>
        <taxon>Fungi</taxon>
        <taxon>Dikarya</taxon>
        <taxon>Ascomycota</taxon>
        <taxon>Pezizomycotina</taxon>
        <taxon>Eurotiomycetes</taxon>
        <taxon>Eurotiomycetidae</taxon>
        <taxon>Eurotiales</taxon>
        <taxon>Aspergillaceae</taxon>
        <taxon>Aspergillus</taxon>
        <taxon>Aspergillus subgen. Aspergillus</taxon>
    </lineage>
</organism>
<comment type="caution">
    <text evidence="2">The sequence shown here is derived from an EMBL/GenBank/DDBJ whole genome shotgun (WGS) entry which is preliminary data.</text>
</comment>
<dbReference type="AlphaFoldDB" id="A0A1E3BCE4"/>
<accession>A0A1E3BCE4</accession>
<protein>
    <submittedName>
        <fullName evidence="2">Uncharacterized protein</fullName>
    </submittedName>
</protein>
<feature type="chain" id="PRO_5009123657" evidence="1">
    <location>
        <begin position="19"/>
        <end position="194"/>
    </location>
</feature>
<feature type="signal peptide" evidence="1">
    <location>
        <begin position="1"/>
        <end position="18"/>
    </location>
</feature>
<name>A0A1E3BCE4_ASPCR</name>
<keyword evidence="1" id="KW-0732">Signal</keyword>
<sequence>MRFFIILSILSLLPIVSAKFGLSCFKVITALAGRPSDLYDKFQREICDRGCQPTVPHWDLWTRNNTFVPAVHNALKRLHVPRQEETMIQLGDDVANIIKVRCGPALGGNHICSDPETLAGFGNCFKRNFVRAMIVHLPKLLPMADEAVCREQLVYLKDGHLWETVIPQNMRDYAAACQNLEEKEAEYHFEPYGF</sequence>
<evidence type="ECO:0000313" key="2">
    <source>
        <dbReference type="EMBL" id="ODM18558.1"/>
    </source>
</evidence>
<dbReference type="OrthoDB" id="4477787at2759"/>
<evidence type="ECO:0000256" key="1">
    <source>
        <dbReference type="SAM" id="SignalP"/>
    </source>
</evidence>
<dbReference type="Proteomes" id="UP000094569">
    <property type="component" value="Unassembled WGS sequence"/>
</dbReference>
<dbReference type="EMBL" id="JXNT01000006">
    <property type="protein sequence ID" value="ODM18558.1"/>
    <property type="molecule type" value="Genomic_DNA"/>
</dbReference>
<dbReference type="STRING" id="573508.A0A1E3BCE4"/>
<reference evidence="2 3" key="1">
    <citation type="journal article" date="2016" name="BMC Genomics">
        <title>Comparative genomic and transcriptomic analyses of the Fuzhuan brick tea-fermentation fungus Aspergillus cristatus.</title>
        <authorList>
            <person name="Ge Y."/>
            <person name="Wang Y."/>
            <person name="Liu Y."/>
            <person name="Tan Y."/>
            <person name="Ren X."/>
            <person name="Zhang X."/>
            <person name="Hyde K.D."/>
            <person name="Liu Y."/>
            <person name="Liu Z."/>
        </authorList>
    </citation>
    <scope>NUCLEOTIDE SEQUENCE [LARGE SCALE GENOMIC DNA]</scope>
    <source>
        <strain evidence="2 3">GZAAS20.1005</strain>
    </source>
</reference>
<proteinExistence type="predicted"/>
<evidence type="ECO:0000313" key="3">
    <source>
        <dbReference type="Proteomes" id="UP000094569"/>
    </source>
</evidence>